<dbReference type="PANTHER" id="PTHR40517">
    <property type="entry name" value="METAL-DEPENDENT PHOSPHOHYDROLASE, HD SUPERFAMILY-RELATED"/>
    <property type="match status" value="1"/>
</dbReference>
<dbReference type="RefSeq" id="WP_266086635.1">
    <property type="nucleotide sequence ID" value="NZ_RKLV01000004.1"/>
</dbReference>
<dbReference type="Pfam" id="PF01966">
    <property type="entry name" value="HD"/>
    <property type="match status" value="1"/>
</dbReference>
<feature type="domain" description="HD" evidence="1">
    <location>
        <begin position="53"/>
        <end position="156"/>
    </location>
</feature>
<comment type="caution">
    <text evidence="2">The sequence shown here is derived from an EMBL/GenBank/DDBJ whole genome shotgun (WGS) entry which is preliminary data.</text>
</comment>
<evidence type="ECO:0000259" key="1">
    <source>
        <dbReference type="Pfam" id="PF01966"/>
    </source>
</evidence>
<evidence type="ECO:0000313" key="3">
    <source>
        <dbReference type="Proteomes" id="UP001149411"/>
    </source>
</evidence>
<accession>A0A9Q4GHH4</accession>
<sequence>MSFDAVMDALGSDEITAHIETQNVNSAVRLDYNDHGTQHIGIVRDRALELLELLRDEVEFGVYDHELGFGYEEARVVVACAATLHDVGHLVHREKHTNHSLILADDLLDDVLGVYDTRERVALKSEALHAIYCHHSGNDPLTPEAGVVRVADALDMTQGRSRLPYNKGERSIDTVSSQAIEDVTVHDGEDEFGVPVLVEIGMTNSAGVYQIDSLLKKKLHGSGLEDYVRIVAVNEGNDDIVGRLEL</sequence>
<dbReference type="PANTHER" id="PTHR40517:SF1">
    <property type="entry name" value="METAL-DEPENDENT PHOSPHOHYDROLASE, HD SUPERFAMILY-RELATED"/>
    <property type="match status" value="1"/>
</dbReference>
<name>A0A9Q4GHH4_9EURY</name>
<dbReference type="AlphaFoldDB" id="A0A9Q4GHH4"/>
<proteinExistence type="predicted"/>
<dbReference type="Proteomes" id="UP001149411">
    <property type="component" value="Unassembled WGS sequence"/>
</dbReference>
<dbReference type="InterPro" id="IPR039967">
    <property type="entry name" value="MJ1020-like"/>
</dbReference>
<dbReference type="SUPFAM" id="SSF109604">
    <property type="entry name" value="HD-domain/PDEase-like"/>
    <property type="match status" value="1"/>
</dbReference>
<organism evidence="2 3">
    <name type="scientific">Halorutilus salinus</name>
    <dbReference type="NCBI Taxonomy" id="2487751"/>
    <lineage>
        <taxon>Archaea</taxon>
        <taxon>Methanobacteriati</taxon>
        <taxon>Methanobacteriota</taxon>
        <taxon>Stenosarchaea group</taxon>
        <taxon>Halobacteria</taxon>
        <taxon>Halorutilales</taxon>
        <taxon>Halorutilaceae</taxon>
        <taxon>Halorutilus</taxon>
    </lineage>
</organism>
<dbReference type="EMBL" id="RKLV01000004">
    <property type="protein sequence ID" value="MCX2818795.1"/>
    <property type="molecule type" value="Genomic_DNA"/>
</dbReference>
<keyword evidence="3" id="KW-1185">Reference proteome</keyword>
<protein>
    <submittedName>
        <fullName evidence="2">HD domain-containing protein</fullName>
    </submittedName>
</protein>
<gene>
    <name evidence="2" type="ORF">EGH25_05450</name>
</gene>
<dbReference type="InterPro" id="IPR003607">
    <property type="entry name" value="HD/PDEase_dom"/>
</dbReference>
<reference evidence="2" key="1">
    <citation type="submission" date="2022-09" db="EMBL/GenBank/DDBJ databases">
        <title>Haloadaptaus new haloarchaeum isolated from saline soil.</title>
        <authorList>
            <person name="Duran-Viseras A."/>
            <person name="Sanchez-Porro C."/>
            <person name="Ventosa A."/>
        </authorList>
    </citation>
    <scope>NUCLEOTIDE SEQUENCE</scope>
    <source>
        <strain evidence="2">F3-133</strain>
    </source>
</reference>
<dbReference type="InterPro" id="IPR006674">
    <property type="entry name" value="HD_domain"/>
</dbReference>
<evidence type="ECO:0000313" key="2">
    <source>
        <dbReference type="EMBL" id="MCX2818795.1"/>
    </source>
</evidence>
<dbReference type="Gene3D" id="1.10.3210.10">
    <property type="entry name" value="Hypothetical protein af1432"/>
    <property type="match status" value="1"/>
</dbReference>
<dbReference type="CDD" id="cd00077">
    <property type="entry name" value="HDc"/>
    <property type="match status" value="1"/>
</dbReference>